<evidence type="ECO:0000313" key="7">
    <source>
        <dbReference type="EMBL" id="OGY08354.1"/>
    </source>
</evidence>
<evidence type="ECO:0000256" key="3">
    <source>
        <dbReference type="ARBA" id="ARBA00023274"/>
    </source>
</evidence>
<evidence type="ECO:0000256" key="2">
    <source>
        <dbReference type="ARBA" id="ARBA00022980"/>
    </source>
</evidence>
<gene>
    <name evidence="5" type="primary">rplD</name>
    <name evidence="7" type="ORF">A2782_00830</name>
</gene>
<dbReference type="GO" id="GO:0003735">
    <property type="term" value="F:structural constituent of ribosome"/>
    <property type="evidence" value="ECO:0007669"/>
    <property type="project" value="InterPro"/>
</dbReference>
<protein>
    <recommendedName>
        <fullName evidence="4 5">Large ribosomal subunit protein uL4</fullName>
    </recommendedName>
</protein>
<keyword evidence="5" id="KW-0694">RNA-binding</keyword>
<proteinExistence type="inferred from homology"/>
<evidence type="ECO:0000256" key="4">
    <source>
        <dbReference type="ARBA" id="ARBA00035244"/>
    </source>
</evidence>
<organism evidence="7 8">
    <name type="scientific">Candidatus Blackburnbacteria bacterium RIFCSPHIGHO2_01_FULL_43_15b</name>
    <dbReference type="NCBI Taxonomy" id="1797513"/>
    <lineage>
        <taxon>Bacteria</taxon>
        <taxon>Candidatus Blackburniibacteriota</taxon>
    </lineage>
</organism>
<keyword evidence="5" id="KW-0699">rRNA-binding</keyword>
<evidence type="ECO:0000256" key="6">
    <source>
        <dbReference type="SAM" id="MobiDB-lite"/>
    </source>
</evidence>
<dbReference type="Proteomes" id="UP000177967">
    <property type="component" value="Unassembled WGS sequence"/>
</dbReference>
<comment type="caution">
    <text evidence="7">The sequence shown here is derived from an EMBL/GenBank/DDBJ whole genome shotgun (WGS) entry which is preliminary data.</text>
</comment>
<dbReference type="InterPro" id="IPR023574">
    <property type="entry name" value="Ribosomal_uL4_dom_sf"/>
</dbReference>
<dbReference type="AlphaFoldDB" id="A0A1G1UYY8"/>
<comment type="function">
    <text evidence="5">One of the primary rRNA binding proteins, this protein initially binds near the 5'-end of the 23S rRNA. It is important during the early stages of 50S assembly. It makes multiple contacts with different domains of the 23S rRNA in the assembled 50S subunit and ribosome.</text>
</comment>
<dbReference type="GO" id="GO:0005840">
    <property type="term" value="C:ribosome"/>
    <property type="evidence" value="ECO:0007669"/>
    <property type="project" value="UniProtKB-KW"/>
</dbReference>
<dbReference type="STRING" id="1797513.A2782_00830"/>
<dbReference type="EMBL" id="MHBW01000029">
    <property type="protein sequence ID" value="OGY08354.1"/>
    <property type="molecule type" value="Genomic_DNA"/>
</dbReference>
<feature type="region of interest" description="Disordered" evidence="6">
    <location>
        <begin position="79"/>
        <end position="99"/>
    </location>
</feature>
<keyword evidence="2 5" id="KW-0689">Ribosomal protein</keyword>
<sequence>MAVHKKVVTAKVKSELSVVRFTKTGTAGTEVELPKEVFGQKVNANLVAQAVRAYLSNQRQGNAHTKTRAEVDRTKKKVYRQKGTGGARHGSKNAPLYVGGGRAHGPKNFENYSLTMPKKMARLALLSALSDKFSSKKVVVADIEGIEPKTKVLVRLLSKMGLSSGTIIHSGDPNLYKAGRNLKSVQMARAQELNTYTVIKSRMLILTSQAVEVLKGRLEKN</sequence>
<dbReference type="HAMAP" id="MF_01328_B">
    <property type="entry name" value="Ribosomal_uL4_B"/>
    <property type="match status" value="1"/>
</dbReference>
<evidence type="ECO:0000256" key="1">
    <source>
        <dbReference type="ARBA" id="ARBA00010528"/>
    </source>
</evidence>
<name>A0A1G1UYY8_9BACT</name>
<dbReference type="SUPFAM" id="SSF52166">
    <property type="entry name" value="Ribosomal protein L4"/>
    <property type="match status" value="1"/>
</dbReference>
<keyword evidence="3 5" id="KW-0687">Ribonucleoprotein</keyword>
<evidence type="ECO:0000313" key="8">
    <source>
        <dbReference type="Proteomes" id="UP000177967"/>
    </source>
</evidence>
<comment type="subunit">
    <text evidence="5">Part of the 50S ribosomal subunit.</text>
</comment>
<dbReference type="InterPro" id="IPR013005">
    <property type="entry name" value="Ribosomal_uL4-like"/>
</dbReference>
<dbReference type="PANTHER" id="PTHR10746">
    <property type="entry name" value="50S RIBOSOMAL PROTEIN L4"/>
    <property type="match status" value="1"/>
</dbReference>
<dbReference type="NCBIfam" id="TIGR03953">
    <property type="entry name" value="rplD_bact"/>
    <property type="match status" value="1"/>
</dbReference>
<dbReference type="Pfam" id="PF00573">
    <property type="entry name" value="Ribosomal_L4"/>
    <property type="match status" value="1"/>
</dbReference>
<comment type="function">
    <text evidence="5">Forms part of the polypeptide exit tunnel.</text>
</comment>
<dbReference type="Gene3D" id="3.40.1370.10">
    <property type="match status" value="1"/>
</dbReference>
<evidence type="ECO:0000256" key="5">
    <source>
        <dbReference type="HAMAP-Rule" id="MF_01328"/>
    </source>
</evidence>
<comment type="similarity">
    <text evidence="1 5">Belongs to the universal ribosomal protein uL4 family.</text>
</comment>
<dbReference type="GO" id="GO:0019843">
    <property type="term" value="F:rRNA binding"/>
    <property type="evidence" value="ECO:0007669"/>
    <property type="project" value="UniProtKB-UniRule"/>
</dbReference>
<dbReference type="InterPro" id="IPR002136">
    <property type="entry name" value="Ribosomal_uL4"/>
</dbReference>
<dbReference type="GO" id="GO:1990904">
    <property type="term" value="C:ribonucleoprotein complex"/>
    <property type="evidence" value="ECO:0007669"/>
    <property type="project" value="UniProtKB-KW"/>
</dbReference>
<dbReference type="PANTHER" id="PTHR10746:SF6">
    <property type="entry name" value="LARGE RIBOSOMAL SUBUNIT PROTEIN UL4M"/>
    <property type="match status" value="1"/>
</dbReference>
<accession>A0A1G1UYY8</accession>
<reference evidence="7 8" key="1">
    <citation type="journal article" date="2016" name="Nat. Commun.">
        <title>Thousands of microbial genomes shed light on interconnected biogeochemical processes in an aquifer system.</title>
        <authorList>
            <person name="Anantharaman K."/>
            <person name="Brown C.T."/>
            <person name="Hug L.A."/>
            <person name="Sharon I."/>
            <person name="Castelle C.J."/>
            <person name="Probst A.J."/>
            <person name="Thomas B.C."/>
            <person name="Singh A."/>
            <person name="Wilkins M.J."/>
            <person name="Karaoz U."/>
            <person name="Brodie E.L."/>
            <person name="Williams K.H."/>
            <person name="Hubbard S.S."/>
            <person name="Banfield J.F."/>
        </authorList>
    </citation>
    <scope>NUCLEOTIDE SEQUENCE [LARGE SCALE GENOMIC DNA]</scope>
</reference>
<dbReference type="GO" id="GO:0006412">
    <property type="term" value="P:translation"/>
    <property type="evidence" value="ECO:0007669"/>
    <property type="project" value="UniProtKB-UniRule"/>
</dbReference>